<dbReference type="InterPro" id="IPR001830">
    <property type="entry name" value="Glyco_trans_20"/>
</dbReference>
<evidence type="ECO:0000313" key="3">
    <source>
        <dbReference type="Proteomes" id="UP000226191"/>
    </source>
</evidence>
<dbReference type="GeneID" id="92856926"/>
<dbReference type="Gene3D" id="3.40.50.2000">
    <property type="entry name" value="Glycogen Phosphorylase B"/>
    <property type="match status" value="2"/>
</dbReference>
<name>A0A2B7JVM5_CUTAC</name>
<accession>A0A2B7JVM5</accession>
<dbReference type="PANTHER" id="PTHR10788">
    <property type="entry name" value="TREHALOSE-6-PHOSPHATE SYNTHASE"/>
    <property type="match status" value="1"/>
</dbReference>
<dbReference type="EMBL" id="MVCE01000001">
    <property type="protein sequence ID" value="PGF36437.1"/>
    <property type="molecule type" value="Genomic_DNA"/>
</dbReference>
<gene>
    <name evidence="2" type="ORF">B1B09_02085</name>
</gene>
<sequence>MSETVQDKVDFLVIANRLPVDRKVDDDGSVSWKSSPGGLVTALEPVMQRKGGAWIGWHGAPDEVVKPFHHDGYDIHPVPLSAQEVEEYYEGFSNATLWPLYHDCIVEPVFHREWWDAFQKVNKRFAEQAAEQAAEGATVWVQDYQLNLVPKYLREMRPDLRIGFFLHIPFPPIELYSRLPWREELVEGLLGADLIGFQTPGAAANFQRLARHRPGVTAARGRAHTPDGRTVVIRDFPISIDSRGFHELATSEKVKAEAAKLREDLGHPGTIIFGVDRLDYTKGLRQRIRAVGELFKEGKLDPHEVVFLQLATPSRERVEEYKILRDDINLLVGQINSKVGSIANRALVYRNESVPREVLAAMYQMADLMLVTPVRDGMNLVAKEYIACRSNDDSALVLSEFAGAARELKQAYMVNPYDIDGMKATIMKALTDSPKIKARKMRSMRRQVFDKTIDVWADNFLTELEGQ</sequence>
<dbReference type="OrthoDB" id="9761633at2"/>
<dbReference type="RefSeq" id="WP_002515541.1">
    <property type="nucleotide sequence ID" value="NZ_AP019664.1"/>
</dbReference>
<dbReference type="CDD" id="cd03788">
    <property type="entry name" value="GT20_TPS"/>
    <property type="match status" value="1"/>
</dbReference>
<reference evidence="2 3" key="1">
    <citation type="submission" date="2017-02" db="EMBL/GenBank/DDBJ databases">
        <title>Prevalence of linear plasmids in Cutibacterium acnes isolates obtained from cancerous prostatic tissue.</title>
        <authorList>
            <person name="Davidsson S."/>
            <person name="Bruggemann H."/>
        </authorList>
    </citation>
    <scope>NUCLEOTIDE SEQUENCE [LARGE SCALE GENOMIC DNA]</scope>
    <source>
        <strain evidence="2 3">11-78</strain>
    </source>
</reference>
<dbReference type="GO" id="GO:0003825">
    <property type="term" value="F:alpha,alpha-trehalose-phosphate synthase (UDP-forming) activity"/>
    <property type="evidence" value="ECO:0007669"/>
    <property type="project" value="TreeGrafter"/>
</dbReference>
<evidence type="ECO:0000256" key="1">
    <source>
        <dbReference type="ARBA" id="ARBA00008799"/>
    </source>
</evidence>
<dbReference type="AlphaFoldDB" id="A0A2B7JVM5"/>
<dbReference type="SUPFAM" id="SSF53756">
    <property type="entry name" value="UDP-Glycosyltransferase/glycogen phosphorylase"/>
    <property type="match status" value="1"/>
</dbReference>
<evidence type="ECO:0000313" key="2">
    <source>
        <dbReference type="EMBL" id="PGF36437.1"/>
    </source>
</evidence>
<proteinExistence type="inferred from homology"/>
<comment type="caution">
    <text evidence="2">The sequence shown here is derived from an EMBL/GenBank/DDBJ whole genome shotgun (WGS) entry which is preliminary data.</text>
</comment>
<dbReference type="PANTHER" id="PTHR10788:SF106">
    <property type="entry name" value="BCDNA.GH08860"/>
    <property type="match status" value="1"/>
</dbReference>
<comment type="similarity">
    <text evidence="1">Belongs to the glycosyltransferase 20 family.</text>
</comment>
<dbReference type="Proteomes" id="UP000226191">
    <property type="component" value="Unassembled WGS sequence"/>
</dbReference>
<protein>
    <submittedName>
        <fullName evidence="2">Trehalose-6-phosphate synthase</fullName>
    </submittedName>
</protein>
<dbReference type="GO" id="GO:0005992">
    <property type="term" value="P:trehalose biosynthetic process"/>
    <property type="evidence" value="ECO:0007669"/>
    <property type="project" value="InterPro"/>
</dbReference>
<dbReference type="Pfam" id="PF00982">
    <property type="entry name" value="Glyco_transf_20"/>
    <property type="match status" value="1"/>
</dbReference>
<organism evidence="2 3">
    <name type="scientific">Cutibacterium acnes</name>
    <name type="common">Propionibacterium acnes</name>
    <dbReference type="NCBI Taxonomy" id="1747"/>
    <lineage>
        <taxon>Bacteria</taxon>
        <taxon>Bacillati</taxon>
        <taxon>Actinomycetota</taxon>
        <taxon>Actinomycetes</taxon>
        <taxon>Propionibacteriales</taxon>
        <taxon>Propionibacteriaceae</taxon>
        <taxon>Cutibacterium</taxon>
    </lineage>
</organism>